<feature type="domain" description="PH" evidence="6">
    <location>
        <begin position="95"/>
        <end position="188"/>
    </location>
</feature>
<keyword evidence="2" id="KW-0813">Transport</keyword>
<evidence type="ECO:0000256" key="1">
    <source>
        <dbReference type="ARBA" id="ARBA00008842"/>
    </source>
</evidence>
<evidence type="ECO:0000256" key="5">
    <source>
        <dbReference type="ARBA" id="ARBA00023121"/>
    </source>
</evidence>
<dbReference type="SUPFAM" id="SSF144000">
    <property type="entry name" value="Oxysterol-binding protein-like"/>
    <property type="match status" value="1"/>
</dbReference>
<dbReference type="Pfam" id="PF00169">
    <property type="entry name" value="PH"/>
    <property type="match status" value="1"/>
</dbReference>
<dbReference type="Gene3D" id="2.40.160.120">
    <property type="match status" value="1"/>
</dbReference>
<dbReference type="GO" id="GO:0120009">
    <property type="term" value="P:intermembrane lipid transfer"/>
    <property type="evidence" value="ECO:0007669"/>
    <property type="project" value="UniProtKB-ARBA"/>
</dbReference>
<sequence>MLVNEQSKKINDRLGSLPYNWKIMSDAPELFNLPTNKYEELGKLNKSTLRKKNQLCSNINVNKADHSKAFVQENKNIVSQLSKAMNKDHSNEYEQPIIEGWLHKWTNMVNTWKPRYFRLYPGILCYIKGSKIRKINIPNKSCYIDIYSSKCNRISLRYPSDSNSDLHLKACSLESKLAWINSLIYSMNAKALFGKELFFNKINSHNSSISYKDSLNIRNIPFLTNLLYELIKTRNLILDEISEKRVKSSKNNITKYFDKLIDTVFEKTCNINLVKLHECDIYSSLFSLINTEEDIGKISIKSNRDLHASESTEEIFYDAFSDFENDTESEKILNTPNIFPKKDECYCCFWKKNPYKYRMTLPFLQQKPRFNLWASIKESITKDISRITIPIQFNEPTSLLQRLAEDFRYSSILENASLYDSSIDRLREITIFSITPYVSSIGRIFKPFNPLLGETFEFSHRGFRFIAEQVGHHPPTTAFYVEHHPTNINDKIPKIGHTNNPLYSVWGQVGNKSRFTGQSLELTVIGNVNVILNDKGDNYTFNRPKLLIHNIIFGKLWIEIVGISTIINRKTLEFSLIEYQKGGWFSNDLFNIKGLVFNKYGKPIYKIGGKWDTKIWYESCKFDQEFTKENIFIKSNLESEKVIKQRENYKLYGESVETSSNIIPTSCLYLLSIWDKIESIPSTRKTAWVAEAKPFQSEKFFGFAEMTFELNEISPQYDINIPGVNMPCTDSRYRPDQRAYENGHIEWAVKEKRRLEEKQRASAKKRLNGEADYSPKWFFKELDDSTGKFNWKFNHKYWAHKDQQIEFTDLPNIF</sequence>
<dbReference type="SUPFAM" id="SSF50729">
    <property type="entry name" value="PH domain-like"/>
    <property type="match status" value="1"/>
</dbReference>
<dbReference type="InterPro" id="IPR037239">
    <property type="entry name" value="OSBP_sf"/>
</dbReference>
<dbReference type="PROSITE" id="PS50003">
    <property type="entry name" value="PH_DOMAIN"/>
    <property type="match status" value="1"/>
</dbReference>
<dbReference type="GO" id="GO:0005829">
    <property type="term" value="C:cytosol"/>
    <property type="evidence" value="ECO:0007669"/>
    <property type="project" value="TreeGrafter"/>
</dbReference>
<keyword evidence="3" id="KW-0597">Phosphoprotein</keyword>
<dbReference type="Proteomes" id="UP000593906">
    <property type="component" value="Chromosome 4"/>
</dbReference>
<dbReference type="PANTHER" id="PTHR10972:SF205">
    <property type="entry name" value="OXYSTEROL-BINDING PROTEIN 1"/>
    <property type="match status" value="1"/>
</dbReference>
<dbReference type="GO" id="GO:0016020">
    <property type="term" value="C:membrane"/>
    <property type="evidence" value="ECO:0007669"/>
    <property type="project" value="TreeGrafter"/>
</dbReference>
<dbReference type="PANTHER" id="PTHR10972">
    <property type="entry name" value="OXYSTEROL-BINDING PROTEIN-RELATED"/>
    <property type="match status" value="1"/>
</dbReference>
<dbReference type="InterPro" id="IPR000648">
    <property type="entry name" value="Oxysterol-bd"/>
</dbReference>
<dbReference type="InterPro" id="IPR011993">
    <property type="entry name" value="PH-like_dom_sf"/>
</dbReference>
<evidence type="ECO:0000256" key="3">
    <source>
        <dbReference type="ARBA" id="ARBA00022553"/>
    </source>
</evidence>
<dbReference type="OMA" id="PCDQNEG"/>
<dbReference type="AlphaFoldDB" id="A0A7S7LIY2"/>
<dbReference type="EMBL" id="CP044419">
    <property type="protein sequence ID" value="QOY42181.1"/>
    <property type="molecule type" value="Genomic_DNA"/>
</dbReference>
<dbReference type="VEuPathDB" id="CryptoDB:CPATCC_0020070"/>
<proteinExistence type="inferred from homology"/>
<dbReference type="Pfam" id="PF01237">
    <property type="entry name" value="Oxysterol_BP"/>
    <property type="match status" value="1"/>
</dbReference>
<dbReference type="Gene3D" id="3.30.70.3490">
    <property type="match status" value="1"/>
</dbReference>
<dbReference type="Gene3D" id="2.30.29.30">
    <property type="entry name" value="Pleckstrin-homology domain (PH domain)/Phosphotyrosine-binding domain (PTB)"/>
    <property type="match status" value="1"/>
</dbReference>
<comment type="similarity">
    <text evidence="1">Belongs to the OSBP family.</text>
</comment>
<dbReference type="SMART" id="SM00233">
    <property type="entry name" value="PH"/>
    <property type="match status" value="1"/>
</dbReference>
<evidence type="ECO:0000259" key="6">
    <source>
        <dbReference type="PROSITE" id="PS50003"/>
    </source>
</evidence>
<dbReference type="InterPro" id="IPR001849">
    <property type="entry name" value="PH_domain"/>
</dbReference>
<dbReference type="CDD" id="cd13293">
    <property type="entry name" value="PH_CpORP2-like"/>
    <property type="match status" value="1"/>
</dbReference>
<evidence type="ECO:0000256" key="2">
    <source>
        <dbReference type="ARBA" id="ARBA00022448"/>
    </source>
</evidence>
<evidence type="ECO:0000313" key="8">
    <source>
        <dbReference type="Proteomes" id="UP000593906"/>
    </source>
</evidence>
<evidence type="ECO:0000313" key="7">
    <source>
        <dbReference type="EMBL" id="QOY42181.1"/>
    </source>
</evidence>
<reference evidence="7 8" key="1">
    <citation type="submission" date="2019-09" db="EMBL/GenBank/DDBJ databases">
        <title>Consistent, comparative and evidence-based genome assembly and annotation for Cryptosporidium parvum, C. hominis and C. tyzzeri.</title>
        <authorList>
            <person name="Baptista R.P."/>
            <person name="Li Y."/>
            <person name="Sateriale A."/>
            <person name="Ansell B."/>
            <person name="Jex A."/>
            <person name="Sanders M."/>
            <person name="Brooks K."/>
            <person name="Tracey A."/>
            <person name="Berriman M."/>
            <person name="Striepen B."/>
            <person name="Cotton J.A."/>
            <person name="Kissinger J.C."/>
        </authorList>
    </citation>
    <scope>NUCLEOTIDE SEQUENCE [LARGE SCALE GENOMIC DNA]</scope>
    <source>
        <strain evidence="7 8">IOWA-ATCC</strain>
    </source>
</reference>
<keyword evidence="5" id="KW-0446">Lipid-binding</keyword>
<accession>A0A7S7LIY2</accession>
<evidence type="ECO:0000256" key="4">
    <source>
        <dbReference type="ARBA" id="ARBA00023055"/>
    </source>
</evidence>
<gene>
    <name evidence="7" type="ORF">CPATCC_001794</name>
</gene>
<keyword evidence="4" id="KW-0445">Lipid transport</keyword>
<organism evidence="7 8">
    <name type="scientific">Cryptosporidium parvum</name>
    <dbReference type="NCBI Taxonomy" id="5807"/>
    <lineage>
        <taxon>Eukaryota</taxon>
        <taxon>Sar</taxon>
        <taxon>Alveolata</taxon>
        <taxon>Apicomplexa</taxon>
        <taxon>Conoidasida</taxon>
        <taxon>Coccidia</taxon>
        <taxon>Eucoccidiorida</taxon>
        <taxon>Eimeriorina</taxon>
        <taxon>Cryptosporidiidae</taxon>
        <taxon>Cryptosporidium</taxon>
    </lineage>
</organism>
<name>A0A7S7LIY2_CRYPV</name>
<dbReference type="FunFam" id="2.40.160.120:FF:000001">
    <property type="entry name" value="Oxysterol-binding protein"/>
    <property type="match status" value="1"/>
</dbReference>
<protein>
    <recommendedName>
        <fullName evidence="6">PH domain-containing protein</fullName>
    </recommendedName>
</protein>
<dbReference type="GO" id="GO:0032934">
    <property type="term" value="F:sterol binding"/>
    <property type="evidence" value="ECO:0007669"/>
    <property type="project" value="TreeGrafter"/>
</dbReference>